<feature type="compositionally biased region" description="Polar residues" evidence="1">
    <location>
        <begin position="17"/>
        <end position="32"/>
    </location>
</feature>
<dbReference type="InterPro" id="IPR005062">
    <property type="entry name" value="SAC3/GANP/THP3_conserved"/>
</dbReference>
<dbReference type="EMBL" id="ML119110">
    <property type="protein sequence ID" value="RPB16022.1"/>
    <property type="molecule type" value="Genomic_DNA"/>
</dbReference>
<feature type="region of interest" description="Disordered" evidence="1">
    <location>
        <begin position="1390"/>
        <end position="1437"/>
    </location>
</feature>
<dbReference type="OrthoDB" id="264795at2759"/>
<feature type="compositionally biased region" description="Polar residues" evidence="1">
    <location>
        <begin position="825"/>
        <end position="876"/>
    </location>
</feature>
<evidence type="ECO:0000313" key="3">
    <source>
        <dbReference type="EMBL" id="RPB16022.1"/>
    </source>
</evidence>
<feature type="domain" description="SAC3/GANP/THP3 conserved" evidence="2">
    <location>
        <begin position="255"/>
        <end position="555"/>
    </location>
</feature>
<evidence type="ECO:0000256" key="1">
    <source>
        <dbReference type="SAM" id="MobiDB-lite"/>
    </source>
</evidence>
<dbReference type="GO" id="GO:0006406">
    <property type="term" value="P:mRNA export from nucleus"/>
    <property type="evidence" value="ECO:0007669"/>
    <property type="project" value="TreeGrafter"/>
</dbReference>
<feature type="compositionally biased region" description="Polar residues" evidence="1">
    <location>
        <begin position="910"/>
        <end position="926"/>
    </location>
</feature>
<dbReference type="PANTHER" id="PTHR12436:SF37">
    <property type="entry name" value="SAC3 FAMILY PROTEIN 1"/>
    <property type="match status" value="1"/>
</dbReference>
<proteinExistence type="predicted"/>
<dbReference type="InParanoid" id="A0A3N4L3B6"/>
<protein>
    <recommendedName>
        <fullName evidence="2">SAC3/GANP/THP3 conserved domain-containing protein</fullName>
    </recommendedName>
</protein>
<dbReference type="STRING" id="1392247.A0A3N4L3B6"/>
<dbReference type="Proteomes" id="UP000277580">
    <property type="component" value="Unassembled WGS sequence"/>
</dbReference>
<accession>A0A3N4L3B6</accession>
<feature type="region of interest" description="Disordered" evidence="1">
    <location>
        <begin position="1"/>
        <end position="185"/>
    </location>
</feature>
<name>A0A3N4L3B6_9PEZI</name>
<feature type="compositionally biased region" description="Gly residues" evidence="1">
    <location>
        <begin position="125"/>
        <end position="142"/>
    </location>
</feature>
<feature type="region of interest" description="Disordered" evidence="1">
    <location>
        <begin position="1494"/>
        <end position="1515"/>
    </location>
</feature>
<keyword evidence="4" id="KW-1185">Reference proteome</keyword>
<feature type="compositionally biased region" description="Polar residues" evidence="1">
    <location>
        <begin position="737"/>
        <end position="759"/>
    </location>
</feature>
<dbReference type="GO" id="GO:0070390">
    <property type="term" value="C:transcription export complex 2"/>
    <property type="evidence" value="ECO:0007669"/>
    <property type="project" value="TreeGrafter"/>
</dbReference>
<dbReference type="GO" id="GO:0005737">
    <property type="term" value="C:cytoplasm"/>
    <property type="evidence" value="ECO:0007669"/>
    <property type="project" value="TreeGrafter"/>
</dbReference>
<feature type="compositionally biased region" description="Polar residues" evidence="1">
    <location>
        <begin position="100"/>
        <end position="123"/>
    </location>
</feature>
<feature type="region of interest" description="Disordered" evidence="1">
    <location>
        <begin position="820"/>
        <end position="935"/>
    </location>
</feature>
<gene>
    <name evidence="3" type="ORF">P167DRAFT_562456</name>
</gene>
<sequence length="1566" mass="172212">MSKRGGFNAHDAPGKGQFNSFNRQWQNQHNGYQNQEKQQQQKQPVSVFLNRPVLASAPNERTNSPLSAGYAGKNYNQNHNNRNSGSSQCNFQSSSQHQNAHYSHTKLNSHGMESNPTRSSTPNRGRGGGRGGRGGAAGGRGRGNGDRGGRGGGYQGRNEDGRARNDGWNSPAATPPAGNEADEEFEDNVRDLTATPASRVAKFSSNTLEQASYEELKLARDRERRDAIANGTIDDPEKRKTLEHAIDFVGTCMDMCPLFERQQRAVQNAVDRWEINPSTGKIDKALAVKQFHRPAAGNDAQLPSDVRPPRILISTLDYLINEIAGGSEPLELTHPFLRDRTRGIRQDFTLQNYRGSETVACHELIARFHILAIHKLCEETKNFVPHQEMEQLQKVLTTLSELYEDARLVNIVYPNEPEFRAYQIIAHLRDPDQERQAQRWPDHVFNSRPVQQALKFLTLTQRNNDEAVHMRVGNAESCSNFFGTVFRLVKAKSTSYLMACLLETHFNEIRKTALKAIKNTYRPDTKQLLLRDIVEMLAYENEEMAFRDCEYYGIGLGEVEVDGQMVWHVVIKKGGANWIDGLSALRQTFHTKLVESKIGNRSIPDVIYGRKASGSSKGFNPAVAPFLPGQAKFANPSSVPLGPNTFPSSGFGQQNASMAPPSSHTPAFGLPKSGATSAFGVGFPPISKPIAGIFAKAASQQAPNVFQKASNTSAQASNVFQKAAVPVAQNSVFQSGTPAWGASQQSQDSRLSQASNQNGVFAPGAATSAFPPTAPNPGFTLGGGLSTTQDTTAKKLPSGIFSAPLNNLANQKQSSFFKQEPFGSIPQQSPNFIPSNSQSFQASSKATTSGGFFQPTIPQSGFQSNQTPSTSQSIFQQDPLKPTPNGIFQPSNTSSLPNSSSNTPSFSLFQPPNAQQETAVTSTSGGSVFDSHPGQKSFPSNFFSVPIAPTDYDDYEDDSAYSVPTPVNTTPGGGLFDRVGNPPSQQDTVNQLTGTSGALPSFGPPASSVGSSSAKPFSFTASNLVPKPTTFSMQPIKQPPPVPTTKSLVPRSAAWEIANSLFDQIVTQEVKKTVQSAVEEDKANIIRELAAEEYEKAQKLVARKIALDISAEQFYTSRSGARIFYAWKARARKLMLKRRGEERRRNPPAAPQVQWRPVQIPDEAFDRSTKEVQRMTSLTYQSVPLKEIFLPKVQQALWPTSEGDRRWRLLCKSSNTSMDVKNYWWIEKFIGNGEPRIAMSKKGTFEVQFDLSDPETEAREIGGFVFGCSADYSISNKERFKRDRTNLHEAVNWLSGTTEFAKLAVMVVCYRSPLDTEDADPYGRDLGRTSGPGRRARIAAIRKALNLDAFDERVIGRDIHLVENLDDCNFTPVMKQFSQLVLETVNPKVAEMMSRKPSPETENSAKRKRARQQQLSVGLPKPIKPASTEVVAPDGRGKRQRMIRNAGMQTNYFSIKARGLHLDWEKFPMPGGGTLGSGVENSVAEEYLVTTTPITTPGDKIERRPVSPKGDSPFDGLRNDLMDLERMMTAVNGMFDENIEELGELKKEMAVTEGSSYFPSSAGGHW</sequence>
<dbReference type="Gene3D" id="1.25.40.990">
    <property type="match status" value="1"/>
</dbReference>
<dbReference type="InterPro" id="IPR045107">
    <property type="entry name" value="SAC3/GANP/THP3"/>
</dbReference>
<organism evidence="3 4">
    <name type="scientific">Morchella conica CCBAS932</name>
    <dbReference type="NCBI Taxonomy" id="1392247"/>
    <lineage>
        <taxon>Eukaryota</taxon>
        <taxon>Fungi</taxon>
        <taxon>Dikarya</taxon>
        <taxon>Ascomycota</taxon>
        <taxon>Pezizomycotina</taxon>
        <taxon>Pezizomycetes</taxon>
        <taxon>Pezizales</taxon>
        <taxon>Morchellaceae</taxon>
        <taxon>Morchella</taxon>
    </lineage>
</organism>
<dbReference type="PANTHER" id="PTHR12436">
    <property type="entry name" value="80 KDA MCM3-ASSOCIATED PROTEIN"/>
    <property type="match status" value="1"/>
</dbReference>
<feature type="compositionally biased region" description="Low complexity" evidence="1">
    <location>
        <begin position="890"/>
        <end position="909"/>
    </location>
</feature>
<feature type="compositionally biased region" description="Low complexity" evidence="1">
    <location>
        <begin position="83"/>
        <end position="99"/>
    </location>
</feature>
<reference evidence="3 4" key="1">
    <citation type="journal article" date="2018" name="Nat. Ecol. Evol.">
        <title>Pezizomycetes genomes reveal the molecular basis of ectomycorrhizal truffle lifestyle.</title>
        <authorList>
            <person name="Murat C."/>
            <person name="Payen T."/>
            <person name="Noel B."/>
            <person name="Kuo A."/>
            <person name="Morin E."/>
            <person name="Chen J."/>
            <person name="Kohler A."/>
            <person name="Krizsan K."/>
            <person name="Balestrini R."/>
            <person name="Da Silva C."/>
            <person name="Montanini B."/>
            <person name="Hainaut M."/>
            <person name="Levati E."/>
            <person name="Barry K.W."/>
            <person name="Belfiori B."/>
            <person name="Cichocki N."/>
            <person name="Clum A."/>
            <person name="Dockter R.B."/>
            <person name="Fauchery L."/>
            <person name="Guy J."/>
            <person name="Iotti M."/>
            <person name="Le Tacon F."/>
            <person name="Lindquist E.A."/>
            <person name="Lipzen A."/>
            <person name="Malagnac F."/>
            <person name="Mello A."/>
            <person name="Molinier V."/>
            <person name="Miyauchi S."/>
            <person name="Poulain J."/>
            <person name="Riccioni C."/>
            <person name="Rubini A."/>
            <person name="Sitrit Y."/>
            <person name="Splivallo R."/>
            <person name="Traeger S."/>
            <person name="Wang M."/>
            <person name="Zifcakova L."/>
            <person name="Wipf D."/>
            <person name="Zambonelli A."/>
            <person name="Paolocci F."/>
            <person name="Nowrousian M."/>
            <person name="Ottonello S."/>
            <person name="Baldrian P."/>
            <person name="Spatafora J.W."/>
            <person name="Henrissat B."/>
            <person name="Nagy L.G."/>
            <person name="Aury J.M."/>
            <person name="Wincker P."/>
            <person name="Grigoriev I.V."/>
            <person name="Bonfante P."/>
            <person name="Martin F.M."/>
        </authorList>
    </citation>
    <scope>NUCLEOTIDE SEQUENCE [LARGE SCALE GENOMIC DNA]</scope>
    <source>
        <strain evidence="3 4">CCBAS932</strain>
    </source>
</reference>
<dbReference type="Pfam" id="PF03399">
    <property type="entry name" value="SAC3_GANP"/>
    <property type="match status" value="1"/>
</dbReference>
<feature type="compositionally biased region" description="Low complexity" evidence="1">
    <location>
        <begin position="33"/>
        <end position="43"/>
    </location>
</feature>
<evidence type="ECO:0000259" key="2">
    <source>
        <dbReference type="Pfam" id="PF03399"/>
    </source>
</evidence>
<feature type="region of interest" description="Disordered" evidence="1">
    <location>
        <begin position="737"/>
        <end position="791"/>
    </location>
</feature>
<feature type="compositionally biased region" description="Basic and acidic residues" evidence="1">
    <location>
        <begin position="1393"/>
        <end position="1405"/>
    </location>
</feature>
<evidence type="ECO:0000313" key="4">
    <source>
        <dbReference type="Proteomes" id="UP000277580"/>
    </source>
</evidence>